<sequence length="638" mass="67065">MLKKIATGVLAVSMGLGIAAPAHAETPSAATGTPVDLSGIGSLIDATVTGQLAQDRIPGAAVVVVQNGTQVFAKGYGVADVKTGTPVDADTTEFFTGSVAKLFTATAVTQLIKQGRLDPAADVNRYLTTFKIRDTYPGHPVTAEDLLTHTAGFDDNPVGADVANPADVPQLGAYLAAHQPPRVRPPGTATAYDNYGVALAGYLVETVSGEPFAQYVREHELAPLHMDATTFAQPHPPAIQAQLAHGYRPEGNAQTEENGQYGPWSPTGAGTVATAADLSRFMVAELGDDPRLGAGVAALTQQQHFTNTSRLPGMGYLFEQRPRNGHPLLFKDGDVPGFHSNLALLPDQGIGIYVVYNGDGRDGVASWDGKALIDDIVDRYLPDIRPRPATVADPNAAAYAGSYAPDRTSHTSVTKAAALVDAATVSVNADGTLTTTGLSQNPDATAQHWTPIGKGEFLEQGGQDRIVFDGKGNLFTTIDPTIDYNKLPWYLVPALQQSLLYGGVAVLLLGFLAFSVIAATRRLRKRPAHPRAARAARLVAWTTGALSTLFTIGFVTMTADGNAFNRTIILGSASLTALLALNTAATATTLAMLAGAVAAWYKSWWTRTGRIGYSILTIAALGYLLVALTYNLVGTSFA</sequence>
<reference evidence="5" key="1">
    <citation type="journal article" date="2019" name="Int. J. Syst. Evol. Microbiol.">
        <title>The Global Catalogue of Microorganisms (GCM) 10K type strain sequencing project: providing services to taxonomists for standard genome sequencing and annotation.</title>
        <authorList>
            <consortium name="The Broad Institute Genomics Platform"/>
            <consortium name="The Broad Institute Genome Sequencing Center for Infectious Disease"/>
            <person name="Wu L."/>
            <person name="Ma J."/>
        </authorList>
    </citation>
    <scope>NUCLEOTIDE SEQUENCE [LARGE SCALE GENOMIC DNA]</scope>
    <source>
        <strain evidence="5">JCM 18304</strain>
    </source>
</reference>
<keyword evidence="2" id="KW-0732">Signal</keyword>
<feature type="transmembrane region" description="Helical" evidence="1">
    <location>
        <begin position="579"/>
        <end position="601"/>
    </location>
</feature>
<gene>
    <name evidence="4" type="ORF">GCM10023322_28700</name>
</gene>
<feature type="domain" description="Beta-lactamase-related" evidence="3">
    <location>
        <begin position="44"/>
        <end position="367"/>
    </location>
</feature>
<feature type="chain" id="PRO_5046182919" evidence="2">
    <location>
        <begin position="25"/>
        <end position="638"/>
    </location>
</feature>
<feature type="transmembrane region" description="Helical" evidence="1">
    <location>
        <begin position="499"/>
        <end position="518"/>
    </location>
</feature>
<dbReference type="InterPro" id="IPR050491">
    <property type="entry name" value="AmpC-like"/>
</dbReference>
<evidence type="ECO:0000313" key="4">
    <source>
        <dbReference type="EMBL" id="GAA5185259.1"/>
    </source>
</evidence>
<feature type="signal peptide" evidence="2">
    <location>
        <begin position="1"/>
        <end position="24"/>
    </location>
</feature>
<dbReference type="Proteomes" id="UP001501570">
    <property type="component" value="Unassembled WGS sequence"/>
</dbReference>
<keyword evidence="1" id="KW-0472">Membrane</keyword>
<evidence type="ECO:0000256" key="2">
    <source>
        <dbReference type="SAM" id="SignalP"/>
    </source>
</evidence>
<evidence type="ECO:0000259" key="3">
    <source>
        <dbReference type="Pfam" id="PF00144"/>
    </source>
</evidence>
<dbReference type="GO" id="GO:0016787">
    <property type="term" value="F:hydrolase activity"/>
    <property type="evidence" value="ECO:0007669"/>
    <property type="project" value="UniProtKB-KW"/>
</dbReference>
<name>A0ABP9RT63_9ACTN</name>
<dbReference type="PANTHER" id="PTHR46825:SF9">
    <property type="entry name" value="BETA-LACTAMASE-RELATED DOMAIN-CONTAINING PROTEIN"/>
    <property type="match status" value="1"/>
</dbReference>
<keyword evidence="4" id="KW-0378">Hydrolase</keyword>
<comment type="caution">
    <text evidence="4">The sequence shown here is derived from an EMBL/GenBank/DDBJ whole genome shotgun (WGS) entry which is preliminary data.</text>
</comment>
<dbReference type="EMBL" id="BAABJQ010000007">
    <property type="protein sequence ID" value="GAA5185259.1"/>
    <property type="molecule type" value="Genomic_DNA"/>
</dbReference>
<proteinExistence type="predicted"/>
<keyword evidence="1" id="KW-0812">Transmembrane</keyword>
<dbReference type="PANTHER" id="PTHR46825">
    <property type="entry name" value="D-ALANYL-D-ALANINE-CARBOXYPEPTIDASE/ENDOPEPTIDASE AMPH"/>
    <property type="match status" value="1"/>
</dbReference>
<evidence type="ECO:0000256" key="1">
    <source>
        <dbReference type="SAM" id="Phobius"/>
    </source>
</evidence>
<dbReference type="RefSeq" id="WP_345629774.1">
    <property type="nucleotide sequence ID" value="NZ_BAABJQ010000007.1"/>
</dbReference>
<dbReference type="SUPFAM" id="SSF56601">
    <property type="entry name" value="beta-lactamase/transpeptidase-like"/>
    <property type="match status" value="1"/>
</dbReference>
<keyword evidence="5" id="KW-1185">Reference proteome</keyword>
<evidence type="ECO:0000313" key="5">
    <source>
        <dbReference type="Proteomes" id="UP001501570"/>
    </source>
</evidence>
<feature type="transmembrane region" description="Helical" evidence="1">
    <location>
        <begin position="538"/>
        <end position="559"/>
    </location>
</feature>
<protein>
    <submittedName>
        <fullName evidence="4">Serine hydrolase</fullName>
    </submittedName>
</protein>
<keyword evidence="1" id="KW-1133">Transmembrane helix</keyword>
<dbReference type="Pfam" id="PF00144">
    <property type="entry name" value="Beta-lactamase"/>
    <property type="match status" value="1"/>
</dbReference>
<dbReference type="InterPro" id="IPR001466">
    <property type="entry name" value="Beta-lactam-related"/>
</dbReference>
<feature type="transmembrane region" description="Helical" evidence="1">
    <location>
        <begin position="613"/>
        <end position="633"/>
    </location>
</feature>
<organism evidence="4 5">
    <name type="scientific">Rugosimonospora acidiphila</name>
    <dbReference type="NCBI Taxonomy" id="556531"/>
    <lineage>
        <taxon>Bacteria</taxon>
        <taxon>Bacillati</taxon>
        <taxon>Actinomycetota</taxon>
        <taxon>Actinomycetes</taxon>
        <taxon>Micromonosporales</taxon>
        <taxon>Micromonosporaceae</taxon>
        <taxon>Rugosimonospora</taxon>
    </lineage>
</organism>
<dbReference type="InterPro" id="IPR012338">
    <property type="entry name" value="Beta-lactam/transpept-like"/>
</dbReference>
<accession>A0ABP9RT63</accession>
<dbReference type="Gene3D" id="3.40.710.10">
    <property type="entry name" value="DD-peptidase/beta-lactamase superfamily"/>
    <property type="match status" value="1"/>
</dbReference>